<feature type="non-terminal residue" evidence="1">
    <location>
        <position position="8"/>
    </location>
</feature>
<gene>
    <name evidence="1" type="primary">ZFP2</name>
</gene>
<dbReference type="OrthoDB" id="9411774at2759"/>
<dbReference type="GeneTree" id="ENSGT00940000162743"/>
<dbReference type="Proteomes" id="UP000005640">
    <property type="component" value="Chromosome 5"/>
</dbReference>
<dbReference type="EMBL" id="AC104117">
    <property type="status" value="NOT_ANNOTATED_CDS"/>
    <property type="molecule type" value="Genomic_DNA"/>
</dbReference>
<proteinExistence type="predicted"/>
<dbReference type="ChiTaRS" id="ZFP2">
    <property type="organism name" value="human"/>
</dbReference>
<keyword evidence="2" id="KW-1185">Reference proteome</keyword>
<dbReference type="Bgee" id="ENSG00000198939">
    <property type="expression patterns" value="Expressed in primordial germ cell in gonad and 105 other cell types or tissues"/>
</dbReference>
<dbReference type="ExpressionAtlas" id="A0A1D5RMT2">
    <property type="expression patterns" value="baseline and differential"/>
</dbReference>
<dbReference type="VEuPathDB" id="HostDB:ENSG00000198939"/>
<sequence>MEREGIWH</sequence>
<reference evidence="1 2" key="2">
    <citation type="journal article" date="2004" name="Nature">
        <title>The DNA sequence and comparative analysis of human chromosome 5.</title>
        <authorList>
            <person name="Schmutz J."/>
            <person name="Martin J."/>
            <person name="Terry A."/>
            <person name="Couronne O."/>
            <person name="Grimwood J."/>
            <person name="Lowry S."/>
            <person name="Gordon L.A."/>
            <person name="Scott D."/>
            <person name="Xie G."/>
            <person name="Huang W."/>
            <person name="Hellsten U."/>
            <person name="Tran-Gyamfi M."/>
            <person name="She X."/>
            <person name="Prabhakar S."/>
            <person name="Aerts A."/>
            <person name="Altherr M."/>
            <person name="Bajorek E."/>
            <person name="Black S."/>
            <person name="Branscomb E."/>
            <person name="Caoile C."/>
            <person name="Challacombe J.F."/>
            <person name="Chan Y.M."/>
            <person name="Denys M."/>
            <person name="Detter J.C."/>
            <person name="Escobar J."/>
            <person name="Flowers D."/>
            <person name="Fotopulos D."/>
            <person name="Glavina T."/>
            <person name="Gomez M."/>
            <person name="Gonzales E."/>
            <person name="Goodstein D."/>
            <person name="Grigoriev I."/>
            <person name="Groza M."/>
            <person name="Hammon N."/>
            <person name="Hawkins T."/>
            <person name="Haydu L."/>
            <person name="Israni S."/>
            <person name="Jett J."/>
            <person name="Kadner K."/>
            <person name="Kimball H."/>
            <person name="Kobayashi A."/>
            <person name="Lopez F."/>
            <person name="Lou Y."/>
            <person name="Martinez D."/>
            <person name="Medina C."/>
            <person name="Morgan J."/>
            <person name="Nandkeshwar R."/>
            <person name="Noonan J.P."/>
            <person name="Pitluck S."/>
            <person name="Pollard M."/>
            <person name="Predki P."/>
            <person name="Priest J."/>
            <person name="Ramirez L."/>
            <person name="Retterer J."/>
            <person name="Rodriguez A."/>
            <person name="Rogers S."/>
            <person name="Salamov A."/>
            <person name="Salazar A."/>
            <person name="Thayer N."/>
            <person name="Tice H."/>
            <person name="Tsai M."/>
            <person name="Ustaszewska A."/>
            <person name="Vo N."/>
            <person name="Wheeler J."/>
            <person name="Wu K."/>
            <person name="Yang J."/>
            <person name="Dickson M."/>
            <person name="Cheng J.F."/>
            <person name="Eichler E.E."/>
            <person name="Olsen A."/>
            <person name="Pennacchio L.A."/>
            <person name="Rokhsar D.S."/>
            <person name="Richardson P."/>
            <person name="Lucas S.M."/>
            <person name="Myers R.M."/>
            <person name="Rubin E.M."/>
        </authorList>
    </citation>
    <scope>NUCLEOTIDE SEQUENCE [LARGE SCALE GENOMIC DNA]</scope>
</reference>
<dbReference type="Antibodypedia" id="29457">
    <property type="antibodies" value="43 antibodies from 17 providers"/>
</dbReference>
<dbReference type="EMBL" id="AC126915">
    <property type="status" value="NOT_ANNOTATED_CDS"/>
    <property type="molecule type" value="Genomic_DNA"/>
</dbReference>
<dbReference type="Ensembl" id="ENST00000520805.5">
    <property type="protein sequence ID" value="ENSP00000431074.1"/>
    <property type="gene ID" value="ENSG00000198939.8"/>
</dbReference>
<accession>A0A1D5RMT2</accession>
<protein>
    <submittedName>
        <fullName evidence="1">ZFP2 zinc finger protein</fullName>
    </submittedName>
</protein>
<reference evidence="1 2" key="1">
    <citation type="journal article" date="2001" name="Nature">
        <title>Initial sequencing and analysis of the human genome.</title>
        <authorList>
            <consortium name="International Human Genome Sequencing Consortium"/>
            <person name="Lander E.S."/>
            <person name="Linton L.M."/>
            <person name="Birren B."/>
            <person name="Nusbaum C."/>
            <person name="Zody M.C."/>
            <person name="Baldwin J."/>
            <person name="Devon K."/>
            <person name="Dewar K."/>
            <person name="Doyle M."/>
            <person name="FitzHugh W."/>
            <person name="Funke R."/>
            <person name="Gage D."/>
            <person name="Harris K."/>
            <person name="Heaford A."/>
            <person name="Howland J."/>
            <person name="Kann L."/>
            <person name="Lehoczky J."/>
            <person name="LeVine R."/>
            <person name="McEwan P."/>
            <person name="McKernan K."/>
            <person name="Meldrim J."/>
            <person name="Mesirov J.P."/>
            <person name="Miranda C."/>
            <person name="Morris W."/>
            <person name="Naylor J."/>
            <person name="Raymond C."/>
            <person name="Rosetti M."/>
            <person name="Santos R."/>
            <person name="Sheridan A."/>
            <person name="Sougnez C."/>
            <person name="Stange-Thomann N."/>
            <person name="Stojanovic N."/>
            <person name="Subramanian A."/>
            <person name="Wyman D."/>
            <person name="Rogers J."/>
            <person name="Sulston J."/>
            <person name="Ainscough R."/>
            <person name="Beck S."/>
            <person name="Bentley D."/>
            <person name="Burton J."/>
            <person name="Clee C."/>
            <person name="Carter N."/>
            <person name="Coulson A."/>
            <person name="Deadman R."/>
            <person name="Deloukas P."/>
            <person name="Dunham A."/>
            <person name="Dunham I."/>
            <person name="Durbin R."/>
            <person name="French L."/>
            <person name="Grafham D."/>
            <person name="Gregory S."/>
            <person name="Hubbard T."/>
            <person name="Humphray S."/>
            <person name="Hunt A."/>
            <person name="Jones M."/>
            <person name="Lloyd C."/>
            <person name="McMurray A."/>
            <person name="Matthews L."/>
            <person name="Mercer S."/>
            <person name="Milne S."/>
            <person name="Mullikin J.C."/>
            <person name="Mungall A."/>
            <person name="Plumb R."/>
            <person name="Ross M."/>
            <person name="Shownkeen R."/>
            <person name="Sims S."/>
            <person name="Waterston R.H."/>
            <person name="Wilson R.K."/>
            <person name="Hillier L.W."/>
            <person name="McPherson J.D."/>
            <person name="Marra M.A."/>
            <person name="Mardis E.R."/>
            <person name="Fulton L.A."/>
            <person name="Chinwalla A.T."/>
            <person name="Pepin K.H."/>
            <person name="Gish W.R."/>
            <person name="Chissoe S.L."/>
            <person name="Wendl M.C."/>
            <person name="Delehaunty K.D."/>
            <person name="Miner T.L."/>
            <person name="Delehaunty A."/>
            <person name="Kramer J.B."/>
            <person name="Cook L.L."/>
            <person name="Fulton R.S."/>
            <person name="Johnson D.L."/>
            <person name="Minx P.J."/>
            <person name="Clifton S.W."/>
            <person name="Hawkins T."/>
            <person name="Branscomb E."/>
            <person name="Predki P."/>
            <person name="Richardson P."/>
            <person name="Wenning S."/>
            <person name="Slezak T."/>
            <person name="Doggett N."/>
            <person name="Cheng J.F."/>
            <person name="Olsen A."/>
            <person name="Lucas S."/>
            <person name="Elkin C."/>
            <person name="Uberbacher E."/>
            <person name="Frazier M."/>
            <person name="Gibbs R.A."/>
            <person name="Muzny D.M."/>
            <person name="Scherer S.E."/>
            <person name="Bouck J.B."/>
            <person name="Sodergren E.J."/>
            <person name="Worley K.C."/>
            <person name="Rives C.M."/>
            <person name="Gorrell J.H."/>
            <person name="Metzker M.L."/>
            <person name="Naylor S.L."/>
            <person name="Kucherlapati R.S."/>
            <person name="Nelson D.L."/>
            <person name="Weinstock G.M."/>
            <person name="Sakaki Y."/>
            <person name="Fujiyama A."/>
            <person name="Hattori M."/>
            <person name="Yada T."/>
            <person name="Toyoda A."/>
            <person name="Itoh T."/>
            <person name="Kawagoe C."/>
            <person name="Watanabe H."/>
            <person name="Totoki Y."/>
            <person name="Taylor T."/>
            <person name="Weissenbach J."/>
            <person name="Heilig R."/>
            <person name="Saurin W."/>
            <person name="Artiguenave F."/>
            <person name="Brottier P."/>
            <person name="Bruls T."/>
            <person name="Pelletier E."/>
            <person name="Robert C."/>
            <person name="Wincker P."/>
            <person name="Smith D.R."/>
            <person name="Doucette-Stamm L."/>
            <person name="Rubenfield M."/>
            <person name="Weinstock K."/>
            <person name="Lee H.M."/>
            <person name="Dubois J."/>
            <person name="Rosenthal A."/>
            <person name="Platzer M."/>
            <person name="Nyakatura G."/>
            <person name="Taudien S."/>
            <person name="Rump A."/>
            <person name="Yang H."/>
            <person name="Yu J."/>
            <person name="Wang J."/>
            <person name="Huang G."/>
            <person name="Gu J."/>
            <person name="Hood L."/>
            <person name="Rowen L."/>
            <person name="Madan A."/>
            <person name="Qin S."/>
            <person name="Davis R.W."/>
            <person name="Federspiel N.A."/>
            <person name="Abola A.P."/>
            <person name="Proctor M.J."/>
            <person name="Myers R.M."/>
            <person name="Schmutz J."/>
            <person name="Dickson M."/>
            <person name="Grimwood J."/>
            <person name="Cox D.R."/>
            <person name="Olson M.V."/>
            <person name="Kaul R."/>
            <person name="Raymond C."/>
            <person name="Shimizu N."/>
            <person name="Kawasaki K."/>
            <person name="Minoshima S."/>
            <person name="Evans G.A."/>
            <person name="Athanasiou M."/>
            <person name="Schultz R."/>
            <person name="Roe B.A."/>
            <person name="Chen F."/>
            <person name="Pan H."/>
            <person name="Ramser J."/>
            <person name="Lehrach H."/>
            <person name="Reinhardt R."/>
            <person name="McCombie W.R."/>
            <person name="de la Bastide M."/>
            <person name="Dedhia N."/>
            <person name="Blocker H."/>
            <person name="Hornischer K."/>
            <person name="Nordsiek G."/>
            <person name="Agarwala R."/>
            <person name="Aravind L."/>
            <person name="Bailey J.A."/>
            <person name="Bateman A."/>
            <person name="Batzoglou S."/>
            <person name="Birney E."/>
            <person name="Bork P."/>
            <person name="Brown D.G."/>
            <person name="Burge C.B."/>
            <person name="Cerutti L."/>
            <person name="Chen H.C."/>
            <person name="Church D."/>
            <person name="Clamp M."/>
            <person name="Copley R.R."/>
            <person name="Doerks T."/>
            <person name="Eddy S.R."/>
            <person name="Eichler E.E."/>
            <person name="Furey T.S."/>
            <person name="Galagan J."/>
            <person name="Gilbert J.G."/>
            <person name="Harmon C."/>
            <person name="Hayashizaki Y."/>
            <person name="Haussler D."/>
            <person name="Hermjakob H."/>
            <person name="Hokamp K."/>
            <person name="Jang W."/>
            <person name="Johnson L.S."/>
            <person name="Jones T.A."/>
            <person name="Kasif S."/>
            <person name="Kaspryzk A."/>
            <person name="Kennedy S."/>
            <person name="Kent W.J."/>
            <person name="Kitts P."/>
            <person name="Koonin E.V."/>
            <person name="Korf I."/>
            <person name="Kulp D."/>
            <person name="Lancet D."/>
            <person name="Lowe T.M."/>
            <person name="McLysaght A."/>
            <person name="Mikkelsen T."/>
            <person name="Moran J.V."/>
            <person name="Mulder N."/>
            <person name="Pollara V.J."/>
            <person name="Ponting C.P."/>
            <person name="Schuler G."/>
            <person name="Schultz J."/>
            <person name="Slater G."/>
            <person name="Smit A.F."/>
            <person name="Stupka E."/>
            <person name="Szustakowski J."/>
            <person name="Thierry-Mieg D."/>
            <person name="Thierry-Mieg J."/>
            <person name="Wagner L."/>
            <person name="Wallis J."/>
            <person name="Wheeler R."/>
            <person name="Williams A."/>
            <person name="Wolf Y.I."/>
            <person name="Wolfe K.H."/>
            <person name="Yang S.P."/>
            <person name="Yeh R.F."/>
            <person name="Collins F."/>
            <person name="Guyer M.S."/>
            <person name="Peterson J."/>
            <person name="Felsenfeld A."/>
            <person name="Wetterstrand K.A."/>
            <person name="Patrinos A."/>
            <person name="Morgan M.J."/>
            <person name="de Jong P."/>
            <person name="Catanese J.J."/>
            <person name="Osoegawa K."/>
            <person name="Shizuya H."/>
            <person name="Choi S."/>
            <person name="Chen Y.J."/>
        </authorList>
    </citation>
    <scope>NUCLEOTIDE SEQUENCE [LARGE SCALE GENOMIC DNA]</scope>
</reference>
<reference evidence="1 2" key="3">
    <citation type="journal article" date="2004" name="Nature">
        <title>Finishing the euchromatic sequence of the human genome.</title>
        <authorList>
            <consortium name="International Human Genome Sequencing Consortium"/>
        </authorList>
    </citation>
    <scope>NUCLEOTIDE SEQUENCE [LARGE SCALE GENOMIC DNA]</scope>
</reference>
<dbReference type="OpenTargets" id="ENSG00000198939"/>
<dbReference type="HGNC" id="HGNC:26138">
    <property type="gene designation" value="ZFP2"/>
</dbReference>
<name>A0A1D5RMT2_HUMAN</name>
<evidence type="ECO:0000313" key="2">
    <source>
        <dbReference type="Proteomes" id="UP000005640"/>
    </source>
</evidence>
<reference evidence="1" key="4">
    <citation type="submission" date="2025-08" db="UniProtKB">
        <authorList>
            <consortium name="Ensembl"/>
        </authorList>
    </citation>
    <scope>IDENTIFICATION</scope>
</reference>
<dbReference type="Ensembl" id="ENST00000520805.5">
    <property type="protein sequence ID" value="ENSP00000431074.1"/>
    <property type="gene ID" value="ENSG00000198939.9"/>
</dbReference>
<organism evidence="1 2">
    <name type="scientific">Homo sapiens</name>
    <name type="common">Human</name>
    <dbReference type="NCBI Taxonomy" id="9606"/>
    <lineage>
        <taxon>Eukaryota</taxon>
        <taxon>Metazoa</taxon>
        <taxon>Chordata</taxon>
        <taxon>Craniata</taxon>
        <taxon>Vertebrata</taxon>
        <taxon>Euteleostomi</taxon>
        <taxon>Mammalia</taxon>
        <taxon>Eutheria</taxon>
        <taxon>Euarchontoglires</taxon>
        <taxon>Primates</taxon>
        <taxon>Haplorrhini</taxon>
        <taxon>Catarrhini</taxon>
        <taxon>Hominidae</taxon>
        <taxon>Homo</taxon>
    </lineage>
</organism>
<reference evidence="1" key="5">
    <citation type="submission" date="2025-09" db="UniProtKB">
        <authorList>
            <consortium name="Ensembl"/>
        </authorList>
    </citation>
    <scope>IDENTIFICATION</scope>
</reference>
<evidence type="ECO:0000313" key="1">
    <source>
        <dbReference type="Ensembl" id="ENSP00000431074.1"/>
    </source>
</evidence>